<reference evidence="1" key="1">
    <citation type="submission" date="2019-08" db="EMBL/GenBank/DDBJ databases">
        <authorList>
            <person name="Kucharzyk K."/>
            <person name="Murdoch R.W."/>
            <person name="Higgins S."/>
            <person name="Loffler F."/>
        </authorList>
    </citation>
    <scope>NUCLEOTIDE SEQUENCE</scope>
</reference>
<dbReference type="EMBL" id="VSSQ01062012">
    <property type="protein sequence ID" value="MPN15288.1"/>
    <property type="molecule type" value="Genomic_DNA"/>
</dbReference>
<evidence type="ECO:0000313" key="1">
    <source>
        <dbReference type="EMBL" id="MPN15288.1"/>
    </source>
</evidence>
<dbReference type="AlphaFoldDB" id="A0A645FLJ9"/>
<sequence length="194" mass="22053">MLDGFHVCFRIEILQKSIERGLCQPPHGHAPRGVLFGKVTFDQFPQRQDSFRVPDFLGGAIIAGHDFIVQRLTVFRRKTFPGYPVVLHPGKENLRQCPFLRQKIHIAAGMRNIPENRLRNQFAGGIAGIAFPLIMRHDVQRPSQPFFACFGAHRAVIGHLPGMSLELFGHVFRENSAYFGQSHGSRRSCFHQRI</sequence>
<accession>A0A645FLJ9</accession>
<organism evidence="1">
    <name type="scientific">bioreactor metagenome</name>
    <dbReference type="NCBI Taxonomy" id="1076179"/>
    <lineage>
        <taxon>unclassified sequences</taxon>
        <taxon>metagenomes</taxon>
        <taxon>ecological metagenomes</taxon>
    </lineage>
</organism>
<proteinExistence type="predicted"/>
<comment type="caution">
    <text evidence="1">The sequence shown here is derived from an EMBL/GenBank/DDBJ whole genome shotgun (WGS) entry which is preliminary data.</text>
</comment>
<name>A0A645FLJ9_9ZZZZ</name>
<gene>
    <name evidence="1" type="ORF">SDC9_162618</name>
</gene>
<protein>
    <submittedName>
        <fullName evidence="1">Uncharacterized protein</fullName>
    </submittedName>
</protein>